<dbReference type="Gramene" id="NC11G0198130.1">
    <property type="protein sequence ID" value="NC11G0198130.1:cds"/>
    <property type="gene ID" value="NC11G0198130"/>
</dbReference>
<keyword evidence="2" id="KW-0677">Repeat</keyword>
<dbReference type="PANTHER" id="PTHR32099">
    <property type="entry name" value="CYSTEINE-RICH REPEAT SECRETORY PROTEIN"/>
    <property type="match status" value="1"/>
</dbReference>
<dbReference type="Pfam" id="PF01657">
    <property type="entry name" value="Stress-antifung"/>
    <property type="match status" value="1"/>
</dbReference>
<evidence type="ECO:0000313" key="4">
    <source>
        <dbReference type="EMBL" id="VVV73148.1"/>
    </source>
</evidence>
<dbReference type="InterPro" id="IPR002902">
    <property type="entry name" value="GNK2"/>
</dbReference>
<sequence length="167" mass="18517">MSSNDYINSRCNVTANYTGGSKFERNMHGVFNILTKDAPPSGFANVTKGKGSGRVYGQAQCRGDIDPEGCNSCIRNSTLDIVQKYCPNASDAIIWYENYQLRYSNTDFFGHLNVEDSGNWFWINDKVKEPNAFNQKLGSLLKNLASQATTEPNSKFMLATGNITSTD</sequence>
<accession>A0A5K0Y6Y9</accession>
<dbReference type="OrthoDB" id="1909574at2759"/>
<name>A0A5K0Y6Y9_9MAGN</name>
<dbReference type="PROSITE" id="PS51473">
    <property type="entry name" value="GNK2"/>
    <property type="match status" value="1"/>
</dbReference>
<proteinExistence type="predicted"/>
<protein>
    <recommendedName>
        <fullName evidence="3">Gnk2-homologous domain-containing protein</fullName>
    </recommendedName>
</protein>
<organism evidence="4">
    <name type="scientific">Nymphaea colorata</name>
    <name type="common">pocket water lily</name>
    <dbReference type="NCBI Taxonomy" id="210225"/>
    <lineage>
        <taxon>Eukaryota</taxon>
        <taxon>Viridiplantae</taxon>
        <taxon>Streptophyta</taxon>
        <taxon>Embryophyta</taxon>
        <taxon>Tracheophyta</taxon>
        <taxon>Spermatophyta</taxon>
        <taxon>Magnoliopsida</taxon>
        <taxon>Nymphaeales</taxon>
        <taxon>Nymphaeaceae</taxon>
        <taxon>Nymphaea</taxon>
    </lineage>
</organism>
<evidence type="ECO:0000256" key="1">
    <source>
        <dbReference type="ARBA" id="ARBA00022729"/>
    </source>
</evidence>
<keyword evidence="1" id="KW-0732">Signal</keyword>
<dbReference type="CDD" id="cd23509">
    <property type="entry name" value="Gnk2-like"/>
    <property type="match status" value="1"/>
</dbReference>
<evidence type="ECO:0000256" key="2">
    <source>
        <dbReference type="ARBA" id="ARBA00022737"/>
    </source>
</evidence>
<dbReference type="AlphaFoldDB" id="A0A5K0Y6Y9"/>
<dbReference type="OMA" id="NWFWIND"/>
<dbReference type="PANTHER" id="PTHR32099:SF42">
    <property type="entry name" value="CYSTEINE-RICH RECEPTOR-LIKE PROTEIN KINASE 9-RELATED"/>
    <property type="match status" value="1"/>
</dbReference>
<gene>
    <name evidence="4" type="ORF">NYM_LOCUS6956</name>
</gene>
<evidence type="ECO:0000259" key="3">
    <source>
        <dbReference type="PROSITE" id="PS51473"/>
    </source>
</evidence>
<feature type="domain" description="Gnk2-homologous" evidence="3">
    <location>
        <begin position="5"/>
        <end position="108"/>
    </location>
</feature>
<dbReference type="Gene3D" id="3.30.430.20">
    <property type="entry name" value="Gnk2 domain, C-X8-C-X2-C motif"/>
    <property type="match status" value="1"/>
</dbReference>
<reference evidence="4" key="1">
    <citation type="submission" date="2019-09" db="EMBL/GenBank/DDBJ databases">
        <authorList>
            <person name="Zhang L."/>
        </authorList>
    </citation>
    <scope>NUCLEOTIDE SEQUENCE</scope>
</reference>
<dbReference type="EMBL" id="LR721776">
    <property type="protein sequence ID" value="VVV73148.1"/>
    <property type="molecule type" value="Genomic_DNA"/>
</dbReference>
<dbReference type="InterPro" id="IPR038408">
    <property type="entry name" value="GNK2_sf"/>
</dbReference>